<gene>
    <name evidence="3" type="ORF">LK12_23050</name>
</gene>
<dbReference type="PROSITE" id="PS00166">
    <property type="entry name" value="ENOYL_COA_HYDRATASE"/>
    <property type="match status" value="1"/>
</dbReference>
<dbReference type="InterPro" id="IPR018376">
    <property type="entry name" value="Enoyl-CoA_hyd/isom_CS"/>
</dbReference>
<dbReference type="InterPro" id="IPR029045">
    <property type="entry name" value="ClpP/crotonase-like_dom_sf"/>
</dbReference>
<evidence type="ECO:0000256" key="2">
    <source>
        <dbReference type="RuleBase" id="RU003707"/>
    </source>
</evidence>
<dbReference type="CDD" id="cd06558">
    <property type="entry name" value="crotonase-like"/>
    <property type="match status" value="1"/>
</dbReference>
<comment type="caution">
    <text evidence="3">The sequence shown here is derived from an EMBL/GenBank/DDBJ whole genome shotgun (WGS) entry which is preliminary data.</text>
</comment>
<evidence type="ECO:0000313" key="3">
    <source>
        <dbReference type="EMBL" id="KHK88970.1"/>
    </source>
</evidence>
<evidence type="ECO:0000256" key="1">
    <source>
        <dbReference type="ARBA" id="ARBA00005254"/>
    </source>
</evidence>
<dbReference type="PANTHER" id="PTHR43802">
    <property type="entry name" value="ENOYL-COA HYDRATASE"/>
    <property type="match status" value="1"/>
</dbReference>
<dbReference type="EMBL" id="JTDI01000011">
    <property type="protein sequence ID" value="KHK88970.1"/>
    <property type="molecule type" value="Genomic_DNA"/>
</dbReference>
<accession>A0A0B1ZEN0</accession>
<reference evidence="3 4" key="1">
    <citation type="submission" date="2014-10" db="EMBL/GenBank/DDBJ databases">
        <title>Genome sequence of Novosphingobium malaysiense MUSC 273(T).</title>
        <authorList>
            <person name="Lee L.-H."/>
        </authorList>
    </citation>
    <scope>NUCLEOTIDE SEQUENCE [LARGE SCALE GENOMIC DNA]</scope>
    <source>
        <strain evidence="3 4">MUSC 273</strain>
    </source>
</reference>
<dbReference type="STRING" id="1348853.LK12_23050"/>
<keyword evidence="4" id="KW-1185">Reference proteome</keyword>
<evidence type="ECO:0000313" key="4">
    <source>
        <dbReference type="Proteomes" id="UP000031057"/>
    </source>
</evidence>
<dbReference type="AlphaFoldDB" id="A0A0B1ZEN0"/>
<dbReference type="GO" id="GO:0003824">
    <property type="term" value="F:catalytic activity"/>
    <property type="evidence" value="ECO:0007669"/>
    <property type="project" value="InterPro"/>
</dbReference>
<organism evidence="3 4">
    <name type="scientific">Novosphingobium malaysiense</name>
    <dbReference type="NCBI Taxonomy" id="1348853"/>
    <lineage>
        <taxon>Bacteria</taxon>
        <taxon>Pseudomonadati</taxon>
        <taxon>Pseudomonadota</taxon>
        <taxon>Alphaproteobacteria</taxon>
        <taxon>Sphingomonadales</taxon>
        <taxon>Sphingomonadaceae</taxon>
        <taxon>Novosphingobium</taxon>
    </lineage>
</organism>
<dbReference type="Gene3D" id="1.10.12.10">
    <property type="entry name" value="Lyase 2-enoyl-coa Hydratase, Chain A, domain 2"/>
    <property type="match status" value="1"/>
</dbReference>
<comment type="similarity">
    <text evidence="1 2">Belongs to the enoyl-CoA hydratase/isomerase family.</text>
</comment>
<dbReference type="Pfam" id="PF00378">
    <property type="entry name" value="ECH_1"/>
    <property type="match status" value="1"/>
</dbReference>
<dbReference type="InterPro" id="IPR001753">
    <property type="entry name" value="Enoyl-CoA_hydra/iso"/>
</dbReference>
<proteinExistence type="inferred from homology"/>
<dbReference type="Proteomes" id="UP000031057">
    <property type="component" value="Unassembled WGS sequence"/>
</dbReference>
<protein>
    <recommendedName>
        <fullName evidence="5">Enoyl-CoA hydratase</fullName>
    </recommendedName>
</protein>
<sequence length="265" mass="28374">MDERIEEDRILVSQIGKVALITFNRPKVLNAFSAGMGKQMASLLDSMNDDPNVRVVVFTGNGKGFCSGKDLKAANTLEKPAPRSPYRMLNFNEHNIASIRSFAKPTIAAVNGVAVGAGLGICLACDMRIASPGARFSAIFTKRGIPAQDAVGAFLPQIVGLPKALEMLYTGRIVEAEEALHMGLVSEILPHEALLDRALAIAEQIAAAPPLATAMIKQVVYRGLGRSIDDQLALQTLATYINSANAGDDIREANAAFKERRAPIF</sequence>
<evidence type="ECO:0008006" key="5">
    <source>
        <dbReference type="Google" id="ProtNLM"/>
    </source>
</evidence>
<dbReference type="Gene3D" id="3.90.226.10">
    <property type="entry name" value="2-enoyl-CoA Hydratase, Chain A, domain 1"/>
    <property type="match status" value="1"/>
</dbReference>
<name>A0A0B1ZEN0_9SPHN</name>
<dbReference type="PANTHER" id="PTHR43802:SF1">
    <property type="entry name" value="IP11341P-RELATED"/>
    <property type="match status" value="1"/>
</dbReference>
<dbReference type="SUPFAM" id="SSF52096">
    <property type="entry name" value="ClpP/crotonase"/>
    <property type="match status" value="1"/>
</dbReference>
<dbReference type="InterPro" id="IPR014748">
    <property type="entry name" value="Enoyl-CoA_hydra_C"/>
</dbReference>